<dbReference type="GO" id="GO:0097171">
    <property type="term" value="P:ADP-L-glycero-beta-D-manno-heptose biosynthetic process"/>
    <property type="evidence" value="ECO:0007669"/>
    <property type="project" value="UniProtKB-UniPathway"/>
</dbReference>
<dbReference type="GO" id="GO:0033785">
    <property type="term" value="F:heptose 7-phosphate kinase activity"/>
    <property type="evidence" value="ECO:0007669"/>
    <property type="project" value="UniProtKB-UniRule"/>
</dbReference>
<evidence type="ECO:0000259" key="14">
    <source>
        <dbReference type="Pfam" id="PF01467"/>
    </source>
</evidence>
<dbReference type="NCBIfam" id="TIGR02198">
    <property type="entry name" value="rfaE_dom_I"/>
    <property type="match status" value="1"/>
</dbReference>
<organism evidence="15 16">
    <name type="scientific">endosymbiont of Riftia pachyptila</name>
    <name type="common">vent Ph05</name>
    <dbReference type="NCBI Taxonomy" id="1048808"/>
    <lineage>
        <taxon>Bacteria</taxon>
        <taxon>Pseudomonadati</taxon>
        <taxon>Pseudomonadota</taxon>
        <taxon>Gammaproteobacteria</taxon>
        <taxon>sulfur-oxidizing symbionts</taxon>
    </lineage>
</organism>
<feature type="active site" evidence="12">
    <location>
        <position position="282"/>
    </location>
</feature>
<gene>
    <name evidence="15" type="primary">rfaE</name>
    <name evidence="12" type="synonym">hldE</name>
    <name evidence="15" type="ORF">Rifp1Sym_ba00150</name>
</gene>
<comment type="similarity">
    <text evidence="12">In the N-terminal section; belongs to the carbohydrate kinase PfkB family.</text>
</comment>
<keyword evidence="6 12" id="KW-0547">Nucleotide-binding</keyword>
<feature type="domain" description="Cytidyltransferase-like" evidence="14">
    <location>
        <begin position="362"/>
        <end position="487"/>
    </location>
</feature>
<evidence type="ECO:0000256" key="10">
    <source>
        <dbReference type="ARBA" id="ARBA00023277"/>
    </source>
</evidence>
<dbReference type="PANTHER" id="PTHR46969">
    <property type="entry name" value="BIFUNCTIONAL PROTEIN HLDE"/>
    <property type="match status" value="1"/>
</dbReference>
<evidence type="ECO:0000313" key="15">
    <source>
        <dbReference type="EMBL" id="EGV51721.1"/>
    </source>
</evidence>
<feature type="binding site" evidence="12">
    <location>
        <begin position="213"/>
        <end position="216"/>
    </location>
    <ligand>
        <name>ATP</name>
        <dbReference type="ChEBI" id="CHEBI:30616"/>
    </ligand>
</feature>
<dbReference type="FunFam" id="3.40.1190.20:FF:000002">
    <property type="entry name" value="Bifunctional protein HldE"/>
    <property type="match status" value="1"/>
</dbReference>
<evidence type="ECO:0000256" key="7">
    <source>
        <dbReference type="ARBA" id="ARBA00022777"/>
    </source>
</evidence>
<dbReference type="InterPro" id="IPR004821">
    <property type="entry name" value="Cyt_trans-like"/>
</dbReference>
<dbReference type="SUPFAM" id="SSF53613">
    <property type="entry name" value="Ribokinase-like"/>
    <property type="match status" value="1"/>
</dbReference>
<dbReference type="PANTHER" id="PTHR46969:SF1">
    <property type="entry name" value="BIFUNCTIONAL PROTEIN HLDE"/>
    <property type="match status" value="1"/>
</dbReference>
<feature type="region of interest" description="Cytidylyltransferase" evidence="12">
    <location>
        <begin position="362"/>
        <end position="492"/>
    </location>
</feature>
<dbReference type="GO" id="GO:0005829">
    <property type="term" value="C:cytosol"/>
    <property type="evidence" value="ECO:0007669"/>
    <property type="project" value="TreeGrafter"/>
</dbReference>
<feature type="domain" description="Carbohydrate kinase PfkB" evidence="13">
    <location>
        <begin position="29"/>
        <end position="320"/>
    </location>
</feature>
<evidence type="ECO:0000256" key="1">
    <source>
        <dbReference type="ARBA" id="ARBA00002319"/>
    </source>
</evidence>
<comment type="subunit">
    <text evidence="12">Homodimer.</text>
</comment>
<dbReference type="NCBIfam" id="TIGR02199">
    <property type="entry name" value="rfaE_dom_II"/>
    <property type="match status" value="1"/>
</dbReference>
<keyword evidence="5 12" id="KW-0548">Nucleotidyltransferase</keyword>
<evidence type="ECO:0000256" key="9">
    <source>
        <dbReference type="ARBA" id="ARBA00023268"/>
    </source>
</evidence>
<dbReference type="Proteomes" id="UP000004491">
    <property type="component" value="Unassembled WGS sequence"/>
</dbReference>
<dbReference type="PROSITE" id="PS00583">
    <property type="entry name" value="PFKB_KINASES_1"/>
    <property type="match status" value="1"/>
</dbReference>
<name>G2DCC5_9GAMM</name>
<evidence type="ECO:0000256" key="3">
    <source>
        <dbReference type="ARBA" id="ARBA00004713"/>
    </source>
</evidence>
<dbReference type="HAMAP" id="MF_01603">
    <property type="entry name" value="HldE"/>
    <property type="match status" value="1"/>
</dbReference>
<evidence type="ECO:0000256" key="5">
    <source>
        <dbReference type="ARBA" id="ARBA00022695"/>
    </source>
</evidence>
<comment type="function">
    <text evidence="2 12">Catalyzes the ADP transfer from ATP to D-glycero-beta-D-manno-heptose 1-phosphate, yielding ADP-D-glycero-beta-D-manno-heptose.</text>
</comment>
<comment type="similarity">
    <text evidence="12">In the C-terminal section; belongs to the cytidylyltransferase family.</text>
</comment>
<reference evidence="15" key="1">
    <citation type="journal article" date="2011" name="ISME J.">
        <title>The endosymbionts of the deep-sea tubeworms Riftia pachyptila and Tevnia jerichonana share an identical physiology as revealed by proteogenomic analyses.</title>
        <authorList>
            <person name="Gardebrecht A."/>
            <person name="Markert S."/>
            <person name="Felbeck H."/>
            <person name="Thuermer A."/>
            <person name="Albrecht D."/>
            <person name="Wollherr A."/>
            <person name="Kabisch J."/>
            <person name="Lehmann R."/>
            <person name="Daniel R."/>
            <person name="Liesegang H."/>
            <person name="Hecker M."/>
            <person name="Sievert S.M."/>
            <person name="Schweder T."/>
        </authorList>
    </citation>
    <scope>NUCLEOTIDE SEQUENCE [LARGE SCALE GENOMIC DNA]</scope>
</reference>
<dbReference type="Gene3D" id="3.40.1190.20">
    <property type="match status" value="1"/>
</dbReference>
<keyword evidence="9 12" id="KW-0511">Multifunctional enzyme</keyword>
<dbReference type="InterPro" id="IPR011611">
    <property type="entry name" value="PfkB_dom"/>
</dbReference>
<dbReference type="PATRIC" id="fig|1048808.3.peg.1248"/>
<evidence type="ECO:0000259" key="13">
    <source>
        <dbReference type="Pfam" id="PF00294"/>
    </source>
</evidence>
<evidence type="ECO:0000256" key="2">
    <source>
        <dbReference type="ARBA" id="ARBA00003753"/>
    </source>
</evidence>
<sequence length="492" mass="53346">MVRCSCYDRAFPVTRTRAMSIEIPSFEQARILVVGDVMLDRYWHGEAVRISPEAPVPVVRVGEEEQRPGGAGNVALNVAALGSNAMLAGIIGDDEPGRMLGDILDAAGVDCRFEYLDGLPTITKLRVVSRHQQLIRLDFEDDFPAAGSELLLEACRAVIEEVDLLLLSDYAKGTLQDIQGLIELARQHGKPVLVDPKQQDFSLYRGATLLTPNLAEFESVVGPCRDQEELVSKGQALIRQHDLQALLITRGEQGMSLLQRDLEPRHMPTHAREVFDVTGAGDTVISVLAAGLGAGLSLELATHISNVAAGVVVGKLGTASVTVDELKAAMLEHQATHRGVVNEDGLLRLIGLARIQGESIVVTNGCFDILHPGHVTYLEEASRLGDRLVVAVNVDETVRQLKGENRPVNGLEHRMHVLAALACVDWVVPFSEETPERLICRLKPDFLVKGGDNDPDKIPGAACTREAGGEVRVLSYVEGVSTTRIVESIRES</sequence>
<keyword evidence="8 12" id="KW-0067">ATP-binding</keyword>
<comment type="function">
    <text evidence="1 12">Catalyzes the phosphorylation of D-glycero-D-manno-heptose 7-phosphate at the C-1 position to selectively form D-glycero-beta-D-manno-heptose-1,7-bisphosphate.</text>
</comment>
<comment type="caution">
    <text evidence="15">The sequence shown here is derived from an EMBL/GenBank/DDBJ whole genome shotgun (WGS) entry which is preliminary data.</text>
</comment>
<dbReference type="CDD" id="cd01172">
    <property type="entry name" value="RfaE_like"/>
    <property type="match status" value="1"/>
</dbReference>
<comment type="pathway">
    <text evidence="3">Bacterial outer membrane biogenesis; LPS core biosynthesis.</text>
</comment>
<evidence type="ECO:0000256" key="11">
    <source>
        <dbReference type="ARBA" id="ARBA00047428"/>
    </source>
</evidence>
<comment type="pathway">
    <text evidence="12">Nucleotide-sugar biosynthesis; ADP-L-glycero-beta-D-manno-heptose biosynthesis; ADP-L-glycero-beta-D-manno-heptose from D-glycero-beta-D-manno-heptose 7-phosphate: step 3/4.</text>
</comment>
<feature type="region of interest" description="Ribokinase" evidence="12">
    <location>
        <begin position="1"/>
        <end position="335"/>
    </location>
</feature>
<dbReference type="InterPro" id="IPR011914">
    <property type="entry name" value="RfaE_dom_II"/>
</dbReference>
<dbReference type="GO" id="GO:0009244">
    <property type="term" value="P:lipopolysaccharide core region biosynthetic process"/>
    <property type="evidence" value="ECO:0007669"/>
    <property type="project" value="UniProtKB-UniPathway"/>
</dbReference>
<keyword evidence="10 12" id="KW-0119">Carbohydrate metabolism</keyword>
<dbReference type="InterPro" id="IPR014729">
    <property type="entry name" value="Rossmann-like_a/b/a_fold"/>
</dbReference>
<dbReference type="Gene3D" id="3.40.50.620">
    <property type="entry name" value="HUPs"/>
    <property type="match status" value="1"/>
</dbReference>
<comment type="catalytic activity">
    <reaction evidence="12">
        <text>D-glycero-beta-D-manno-heptose 7-phosphate + ATP = D-glycero-beta-D-manno-heptose 1,7-bisphosphate + ADP + H(+)</text>
        <dbReference type="Rhea" id="RHEA:27473"/>
        <dbReference type="ChEBI" id="CHEBI:15378"/>
        <dbReference type="ChEBI" id="CHEBI:30616"/>
        <dbReference type="ChEBI" id="CHEBI:60204"/>
        <dbReference type="ChEBI" id="CHEBI:60208"/>
        <dbReference type="ChEBI" id="CHEBI:456216"/>
        <dbReference type="EC" id="2.7.1.167"/>
    </reaction>
</comment>
<dbReference type="InterPro" id="IPR002173">
    <property type="entry name" value="Carboh/pur_kinase_PfkB_CS"/>
</dbReference>
<dbReference type="GO" id="GO:0005524">
    <property type="term" value="F:ATP binding"/>
    <property type="evidence" value="ECO:0007669"/>
    <property type="project" value="UniProtKB-UniRule"/>
</dbReference>
<evidence type="ECO:0000256" key="8">
    <source>
        <dbReference type="ARBA" id="ARBA00022840"/>
    </source>
</evidence>
<keyword evidence="4 12" id="KW-0808">Transferase</keyword>
<protein>
    <recommendedName>
        <fullName evidence="12">Bifunctional protein HldE</fullName>
    </recommendedName>
    <domain>
        <recommendedName>
            <fullName evidence="12">D-beta-D-heptose 7-phosphate kinase</fullName>
            <ecNumber evidence="12">2.7.1.167</ecNumber>
        </recommendedName>
        <alternativeName>
            <fullName evidence="12">D-beta-D-heptose 7-phosphotransferase</fullName>
        </alternativeName>
        <alternativeName>
            <fullName evidence="12">D-glycero-beta-D-manno-heptose-7-phosphate kinase</fullName>
        </alternativeName>
    </domain>
    <domain>
        <recommendedName>
            <fullName evidence="12">D-beta-D-heptose 1-phosphate adenylyltransferase</fullName>
            <ecNumber evidence="12">2.7.7.70</ecNumber>
        </recommendedName>
        <alternativeName>
            <fullName evidence="12">D-glycero-beta-D-manno-heptose 1-phosphate adenylyltransferase</fullName>
        </alternativeName>
    </domain>
</protein>
<dbReference type="InterPro" id="IPR029056">
    <property type="entry name" value="Ribokinase-like"/>
</dbReference>
<keyword evidence="16" id="KW-1185">Reference proteome</keyword>
<evidence type="ECO:0000313" key="16">
    <source>
        <dbReference type="Proteomes" id="UP000004491"/>
    </source>
</evidence>
<proteinExistence type="inferred from homology"/>
<dbReference type="EC" id="2.7.1.167" evidence="12"/>
<evidence type="ECO:0000256" key="6">
    <source>
        <dbReference type="ARBA" id="ARBA00022741"/>
    </source>
</evidence>
<dbReference type="GO" id="GO:0016773">
    <property type="term" value="F:phosphotransferase activity, alcohol group as acceptor"/>
    <property type="evidence" value="ECO:0007669"/>
    <property type="project" value="InterPro"/>
</dbReference>
<dbReference type="UniPathway" id="UPA00958"/>
<dbReference type="AlphaFoldDB" id="G2DCC5"/>
<comment type="pathway">
    <text evidence="12">Nucleotide-sugar biosynthesis; ADP-L-glycero-beta-D-manno-heptose biosynthesis; ADP-L-glycero-beta-D-manno-heptose from D-glycero-beta-D-manno-heptose 7-phosphate: step 1/4.</text>
</comment>
<accession>G2DCC5</accession>
<evidence type="ECO:0000256" key="4">
    <source>
        <dbReference type="ARBA" id="ARBA00022679"/>
    </source>
</evidence>
<dbReference type="InterPro" id="IPR023030">
    <property type="entry name" value="Bifunc_HldE"/>
</dbReference>
<dbReference type="UniPathway" id="UPA00356">
    <property type="reaction ID" value="UER00437"/>
</dbReference>
<dbReference type="NCBIfam" id="NF008454">
    <property type="entry name" value="PRK11316.1"/>
    <property type="match status" value="1"/>
</dbReference>
<dbReference type="EC" id="2.7.7.70" evidence="12"/>
<keyword evidence="7 12" id="KW-0418">Kinase</keyword>
<dbReference type="NCBIfam" id="TIGR00125">
    <property type="entry name" value="cyt_tran_rel"/>
    <property type="match status" value="1"/>
</dbReference>
<dbReference type="GO" id="GO:0033786">
    <property type="term" value="F:heptose-1-phosphate adenylyltransferase activity"/>
    <property type="evidence" value="ECO:0007669"/>
    <property type="project" value="UniProtKB-UniRule"/>
</dbReference>
<dbReference type="SUPFAM" id="SSF52374">
    <property type="entry name" value="Nucleotidylyl transferase"/>
    <property type="match status" value="1"/>
</dbReference>
<dbReference type="InterPro" id="IPR011913">
    <property type="entry name" value="RfaE_dom_I"/>
</dbReference>
<dbReference type="Pfam" id="PF00294">
    <property type="entry name" value="PfkB"/>
    <property type="match status" value="1"/>
</dbReference>
<dbReference type="Pfam" id="PF01467">
    <property type="entry name" value="CTP_transf_like"/>
    <property type="match status" value="1"/>
</dbReference>
<comment type="catalytic activity">
    <reaction evidence="11 12">
        <text>D-glycero-beta-D-manno-heptose 1-phosphate + ATP + H(+) = ADP-D-glycero-beta-D-manno-heptose + diphosphate</text>
        <dbReference type="Rhea" id="RHEA:27465"/>
        <dbReference type="ChEBI" id="CHEBI:15378"/>
        <dbReference type="ChEBI" id="CHEBI:30616"/>
        <dbReference type="ChEBI" id="CHEBI:33019"/>
        <dbReference type="ChEBI" id="CHEBI:59967"/>
        <dbReference type="ChEBI" id="CHEBI:61593"/>
        <dbReference type="EC" id="2.7.7.70"/>
    </reaction>
</comment>
<evidence type="ECO:0000256" key="12">
    <source>
        <dbReference type="HAMAP-Rule" id="MF_01603"/>
    </source>
</evidence>
<dbReference type="EMBL" id="AFOC01000028">
    <property type="protein sequence ID" value="EGV51721.1"/>
    <property type="molecule type" value="Genomic_DNA"/>
</dbReference>